<dbReference type="Proteomes" id="UP001168579">
    <property type="component" value="Unassembled WGS sequence"/>
</dbReference>
<accession>A0ABT8RND2</accession>
<reference evidence="1" key="2">
    <citation type="submission" date="2023-06" db="EMBL/GenBank/DDBJ databases">
        <authorList>
            <person name="Lucena T."/>
            <person name="Sun Q."/>
        </authorList>
    </citation>
    <scope>NUCLEOTIDE SEQUENCE</scope>
    <source>
        <strain evidence="1">CECT 8869</strain>
    </source>
</reference>
<organism evidence="1 2">
    <name type="scientific">Maribacter confluentis</name>
    <dbReference type="NCBI Taxonomy" id="1656093"/>
    <lineage>
        <taxon>Bacteria</taxon>
        <taxon>Pseudomonadati</taxon>
        <taxon>Bacteroidota</taxon>
        <taxon>Flavobacteriia</taxon>
        <taxon>Flavobacteriales</taxon>
        <taxon>Flavobacteriaceae</taxon>
        <taxon>Maribacter</taxon>
    </lineage>
</organism>
<evidence type="ECO:0000313" key="1">
    <source>
        <dbReference type="EMBL" id="MDO1512394.1"/>
    </source>
</evidence>
<reference evidence="1" key="1">
    <citation type="journal article" date="2014" name="Int. J. Syst. Evol. Microbiol.">
        <title>Complete genome of a new Firmicutes species belonging to the dominant human colonic microbiota ('Ruminococcus bicirculans') reveals two chromosomes and a selective capacity to utilize plant glucans.</title>
        <authorList>
            <consortium name="NISC Comparative Sequencing Program"/>
            <person name="Wegmann U."/>
            <person name="Louis P."/>
            <person name="Goesmann A."/>
            <person name="Henrissat B."/>
            <person name="Duncan S.H."/>
            <person name="Flint H.J."/>
        </authorList>
    </citation>
    <scope>NUCLEOTIDE SEQUENCE</scope>
    <source>
        <strain evidence="1">CECT 8869</strain>
    </source>
</reference>
<protein>
    <submittedName>
        <fullName evidence="1">Uncharacterized protein</fullName>
    </submittedName>
</protein>
<name>A0ABT8RND2_9FLAO</name>
<dbReference type="RefSeq" id="WP_304435485.1">
    <property type="nucleotide sequence ID" value="NZ_JAUKUC010000001.1"/>
</dbReference>
<comment type="caution">
    <text evidence="1">The sequence shown here is derived from an EMBL/GenBank/DDBJ whole genome shotgun (WGS) entry which is preliminary data.</text>
</comment>
<sequence length="49" mass="5868">MDTKTLENDVFRNSENLELIINSDQTFRITNLPIAGWQFGVFQKKRKFY</sequence>
<dbReference type="EMBL" id="JAUKUC010000001">
    <property type="protein sequence ID" value="MDO1512394.1"/>
    <property type="molecule type" value="Genomic_DNA"/>
</dbReference>
<evidence type="ECO:0000313" key="2">
    <source>
        <dbReference type="Proteomes" id="UP001168579"/>
    </source>
</evidence>
<proteinExistence type="predicted"/>
<gene>
    <name evidence="1" type="ORF">Q2T41_06985</name>
</gene>
<keyword evidence="2" id="KW-1185">Reference proteome</keyword>